<dbReference type="InterPro" id="IPR015943">
    <property type="entry name" value="WD40/YVTN_repeat-like_dom_sf"/>
</dbReference>
<dbReference type="SUPFAM" id="SSF47384">
    <property type="entry name" value="Homodimeric domain of signal transducing histidine kinase"/>
    <property type="match status" value="1"/>
</dbReference>
<dbReference type="GO" id="GO:0000155">
    <property type="term" value="F:phosphorelay sensor kinase activity"/>
    <property type="evidence" value="ECO:0007669"/>
    <property type="project" value="InterPro"/>
</dbReference>
<dbReference type="InterPro" id="IPR036097">
    <property type="entry name" value="HisK_dim/P_sf"/>
</dbReference>
<evidence type="ECO:0000259" key="15">
    <source>
        <dbReference type="PROSITE" id="PS50109"/>
    </source>
</evidence>
<dbReference type="CDD" id="cd00082">
    <property type="entry name" value="HisKA"/>
    <property type="match status" value="1"/>
</dbReference>
<dbReference type="SUPFAM" id="SSF46689">
    <property type="entry name" value="Homeodomain-like"/>
    <property type="match status" value="1"/>
</dbReference>
<reference evidence="17 18" key="1">
    <citation type="journal article" date="2018" name="Nat. Biotechnol.">
        <title>A standardized bacterial taxonomy based on genome phylogeny substantially revises the tree of life.</title>
        <authorList>
            <person name="Parks D.H."/>
            <person name="Chuvochina M."/>
            <person name="Waite D.W."/>
            <person name="Rinke C."/>
            <person name="Skarshewski A."/>
            <person name="Chaumeil P.A."/>
            <person name="Hugenholtz P."/>
        </authorList>
    </citation>
    <scope>NUCLEOTIDE SEQUENCE [LARGE SCALE GENOMIC DNA]</scope>
    <source>
        <strain evidence="17">UBA9667</strain>
    </source>
</reference>
<evidence type="ECO:0000256" key="4">
    <source>
        <dbReference type="ARBA" id="ARBA00022679"/>
    </source>
</evidence>
<comment type="caution">
    <text evidence="17">The sequence shown here is derived from an EMBL/GenBank/DDBJ whole genome shotgun (WGS) entry which is preliminary data.</text>
</comment>
<dbReference type="Proteomes" id="UP000263098">
    <property type="component" value="Unassembled WGS sequence"/>
</dbReference>
<name>A0A3D2SFX6_9BACE</name>
<evidence type="ECO:0000256" key="11">
    <source>
        <dbReference type="ARBA" id="ARBA00023163"/>
    </source>
</evidence>
<gene>
    <name evidence="17" type="ORF">DHW31_08225</name>
</gene>
<dbReference type="SUPFAM" id="SSF55874">
    <property type="entry name" value="ATPase domain of HSP90 chaperone/DNA topoisomerase II/histidine kinase"/>
    <property type="match status" value="1"/>
</dbReference>
<protein>
    <recommendedName>
        <fullName evidence="2">histidine kinase</fullName>
        <ecNumber evidence="2">2.7.13.3</ecNumber>
    </recommendedName>
</protein>
<proteinExistence type="predicted"/>
<evidence type="ECO:0000256" key="5">
    <source>
        <dbReference type="ARBA" id="ARBA00022741"/>
    </source>
</evidence>
<dbReference type="InterPro" id="IPR001789">
    <property type="entry name" value="Sig_transdc_resp-reg_receiver"/>
</dbReference>
<dbReference type="EC" id="2.7.13.3" evidence="2"/>
<dbReference type="PROSITE" id="PS00041">
    <property type="entry name" value="HTH_ARAC_FAMILY_1"/>
    <property type="match status" value="1"/>
</dbReference>
<dbReference type="SMART" id="SM00388">
    <property type="entry name" value="HisKA"/>
    <property type="match status" value="1"/>
</dbReference>
<dbReference type="PANTHER" id="PTHR43547:SF2">
    <property type="entry name" value="HYBRID SIGNAL TRANSDUCTION HISTIDINE KINASE C"/>
    <property type="match status" value="1"/>
</dbReference>
<keyword evidence="5" id="KW-0547">Nucleotide-binding</keyword>
<keyword evidence="13" id="KW-0812">Transmembrane</keyword>
<evidence type="ECO:0000256" key="3">
    <source>
        <dbReference type="ARBA" id="ARBA00022553"/>
    </source>
</evidence>
<feature type="domain" description="Histidine kinase" evidence="15">
    <location>
        <begin position="680"/>
        <end position="895"/>
    </location>
</feature>
<dbReference type="EMBL" id="DPVG01000295">
    <property type="protein sequence ID" value="HCK24749.1"/>
    <property type="molecule type" value="Genomic_DNA"/>
</dbReference>
<evidence type="ECO:0000259" key="16">
    <source>
        <dbReference type="PROSITE" id="PS50110"/>
    </source>
</evidence>
<dbReference type="Pfam" id="PF07495">
    <property type="entry name" value="Y_Y_Y"/>
    <property type="match status" value="1"/>
</dbReference>
<evidence type="ECO:0000313" key="18">
    <source>
        <dbReference type="Proteomes" id="UP000263098"/>
    </source>
</evidence>
<dbReference type="InterPro" id="IPR005467">
    <property type="entry name" value="His_kinase_dom"/>
</dbReference>
<dbReference type="FunFam" id="3.30.565.10:FF:000037">
    <property type="entry name" value="Hybrid sensor histidine kinase/response regulator"/>
    <property type="match status" value="1"/>
</dbReference>
<dbReference type="Gene3D" id="3.30.565.10">
    <property type="entry name" value="Histidine kinase-like ATPase, C-terminal domain"/>
    <property type="match status" value="1"/>
</dbReference>
<keyword evidence="7" id="KW-0067">ATP-binding</keyword>
<dbReference type="InterPro" id="IPR004358">
    <property type="entry name" value="Sig_transdc_His_kin-like_C"/>
</dbReference>
<dbReference type="InterPro" id="IPR011110">
    <property type="entry name" value="Reg_prop"/>
</dbReference>
<feature type="domain" description="HTH araC/xylS-type" evidence="14">
    <location>
        <begin position="1089"/>
        <end position="1188"/>
    </location>
</feature>
<evidence type="ECO:0000256" key="1">
    <source>
        <dbReference type="ARBA" id="ARBA00000085"/>
    </source>
</evidence>
<dbReference type="GO" id="GO:0043565">
    <property type="term" value="F:sequence-specific DNA binding"/>
    <property type="evidence" value="ECO:0007669"/>
    <property type="project" value="InterPro"/>
</dbReference>
<feature type="transmembrane region" description="Helical" evidence="13">
    <location>
        <begin position="629"/>
        <end position="651"/>
    </location>
</feature>
<dbReference type="SMART" id="SM00387">
    <property type="entry name" value="HATPase_c"/>
    <property type="match status" value="1"/>
</dbReference>
<dbReference type="InterPro" id="IPR018060">
    <property type="entry name" value="HTH_AraC"/>
</dbReference>
<comment type="catalytic activity">
    <reaction evidence="1">
        <text>ATP + protein L-histidine = ADP + protein N-phospho-L-histidine.</text>
        <dbReference type="EC" id="2.7.13.3"/>
    </reaction>
</comment>
<dbReference type="InterPro" id="IPR013783">
    <property type="entry name" value="Ig-like_fold"/>
</dbReference>
<keyword evidence="10" id="KW-0238">DNA-binding</keyword>
<accession>A0A3D2SFX6</accession>
<dbReference type="GO" id="GO:0003700">
    <property type="term" value="F:DNA-binding transcription factor activity"/>
    <property type="evidence" value="ECO:0007669"/>
    <property type="project" value="InterPro"/>
</dbReference>
<keyword evidence="4" id="KW-0808">Transferase</keyword>
<dbReference type="GO" id="GO:0005524">
    <property type="term" value="F:ATP binding"/>
    <property type="evidence" value="ECO:0007669"/>
    <property type="project" value="UniProtKB-KW"/>
</dbReference>
<evidence type="ECO:0000256" key="10">
    <source>
        <dbReference type="ARBA" id="ARBA00023125"/>
    </source>
</evidence>
<dbReference type="InterPro" id="IPR003594">
    <property type="entry name" value="HATPase_dom"/>
</dbReference>
<keyword evidence="8" id="KW-0902">Two-component regulatory system</keyword>
<evidence type="ECO:0000256" key="6">
    <source>
        <dbReference type="ARBA" id="ARBA00022777"/>
    </source>
</evidence>
<keyword evidence="13" id="KW-0472">Membrane</keyword>
<dbReference type="Gene3D" id="2.130.10.10">
    <property type="entry name" value="YVTN repeat-like/Quinoprotein amine dehydrogenase"/>
    <property type="match status" value="2"/>
</dbReference>
<dbReference type="Pfam" id="PF00512">
    <property type="entry name" value="HisKA"/>
    <property type="match status" value="1"/>
</dbReference>
<dbReference type="Gene3D" id="1.10.287.130">
    <property type="match status" value="1"/>
</dbReference>
<evidence type="ECO:0000256" key="13">
    <source>
        <dbReference type="SAM" id="Phobius"/>
    </source>
</evidence>
<evidence type="ECO:0000256" key="2">
    <source>
        <dbReference type="ARBA" id="ARBA00012438"/>
    </source>
</evidence>
<feature type="modified residue" description="4-aspartylphosphate" evidence="12">
    <location>
        <position position="990"/>
    </location>
</feature>
<dbReference type="SMART" id="SM00448">
    <property type="entry name" value="REC"/>
    <property type="match status" value="1"/>
</dbReference>
<keyword evidence="3 12" id="KW-0597">Phosphoprotein</keyword>
<evidence type="ECO:0000256" key="7">
    <source>
        <dbReference type="ARBA" id="ARBA00022840"/>
    </source>
</evidence>
<dbReference type="AlphaFoldDB" id="A0A3D2SFX6"/>
<dbReference type="InterPro" id="IPR011123">
    <property type="entry name" value="Y_Y_Y"/>
</dbReference>
<keyword evidence="9" id="KW-0805">Transcription regulation</keyword>
<dbReference type="SMART" id="SM00342">
    <property type="entry name" value="HTH_ARAC"/>
    <property type="match status" value="1"/>
</dbReference>
<dbReference type="InterPro" id="IPR009057">
    <property type="entry name" value="Homeodomain-like_sf"/>
</dbReference>
<dbReference type="PROSITE" id="PS01124">
    <property type="entry name" value="HTH_ARAC_FAMILY_2"/>
    <property type="match status" value="1"/>
</dbReference>
<dbReference type="InterPro" id="IPR018062">
    <property type="entry name" value="HTH_AraC-typ_CS"/>
</dbReference>
<evidence type="ECO:0000256" key="12">
    <source>
        <dbReference type="PROSITE-ProRule" id="PRU00169"/>
    </source>
</evidence>
<dbReference type="Pfam" id="PF00072">
    <property type="entry name" value="Response_reg"/>
    <property type="match status" value="1"/>
</dbReference>
<dbReference type="SUPFAM" id="SSF63829">
    <property type="entry name" value="Calcium-dependent phosphotriesterase"/>
    <property type="match status" value="2"/>
</dbReference>
<dbReference type="FunFam" id="2.60.40.10:FF:000791">
    <property type="entry name" value="Two-component system sensor histidine kinase/response regulator"/>
    <property type="match status" value="1"/>
</dbReference>
<keyword evidence="13" id="KW-1133">Transmembrane helix</keyword>
<evidence type="ECO:0000256" key="8">
    <source>
        <dbReference type="ARBA" id="ARBA00023012"/>
    </source>
</evidence>
<evidence type="ECO:0000313" key="17">
    <source>
        <dbReference type="EMBL" id="HCK24749.1"/>
    </source>
</evidence>
<dbReference type="InterPro" id="IPR011006">
    <property type="entry name" value="CheY-like_superfamily"/>
</dbReference>
<dbReference type="PRINTS" id="PR00344">
    <property type="entry name" value="BCTRLSENSOR"/>
</dbReference>
<evidence type="ECO:0000256" key="9">
    <source>
        <dbReference type="ARBA" id="ARBA00023015"/>
    </source>
</evidence>
<sequence>KVYTVQKNGAGLKLLANGMIPGIVISGTFQLNNQWIILTSAGCFSFHFQNKKMESAAALFGEDIQSGNVLLDNKNNFWVYNHSGRVWYIRAENGATKEFRLIPAEKMGYIDFERYHVVHDSRNIIWISTYGNGLYAYDTTKDELNHFTAGMGGLSHIASDYLLNITEDRSGEVWVSSEFSGISRISVINEGSYRYFPEDKSLLDRSNTIRMVSRLDDGTIWMGTRKGGLYLYDENFQLKYVKKDFHSNIYAMRKDAEGKIWMGTRGDGLMIDNVWYKHQDGDASSLANDNIFCIYRDKKDRMWIGTFGGGLDLAIKTDKGYRFKHFLNGSYGQRQIRVICEDKNGMMWVGTSEGVYVFNPDSLIQNPGKYYLYNYVNGKLKSNEVRCILPGSKGRMWIGTAGAGFSMCEVKGDYRSLNFKCYSTHDGLSNDMVQSMAEDKKGNIWLATEYGVSKFVTESGTFENYFFSAYSQGNVYTENSSCVCRNGNILFGSNHGFVIIDPNLVKRNNASFPPVFTNLSVNGINMMPSDKDSPLTVSMPYSKEIRLSHSQNSFVVEFSSFNYSDAGQTKYSYRLVNYDKDWSAPSSLNFAAYKQLPYGKYELQVRACNSSGIWDEDIATLHIVVDPPFYLSAWAFLIYTILLITIAYFAFRIARNFNRLHNKIEIEKQLTEYKLVFFTNISHEFRTPLTLIQGALERVQRLDVNTKELVHPLQTMQKSTNRLLRLIDQLLEFRKMQNDKLALSLEETDVVALIYEIFLSFGDMAESKNMDFQFAPSVSRYKMFVDKGKLDKMVYNLLSNAFKYTPQGGKVTLHVMVDEESGLLRIKVSDTGVGIPKEKRNQLFNRFMQSNFSGDSVGIGLHLTHELVQVHKGSIWYEENEGGGSVFVISLPLKTDSYEEKDFLIPNNALMREQHTAVLPDDGEQAVAEAVASTTLPLNQQKILVIEDDVDVRKYLKEELGAYFQVVTADNGVTGFEMASSEDPCLIVCDVLMPGMNGFEVTRKLKSEFDTSHIPVILLTALTLPENHLEGIESGADAYLSKPFSIKLLLARIIKLLEQREKLKAKFSEEPGIVRSAIYASERDKEFVDELHRVLEENLANARFSVDDFAAQMNVGRTVFYKKVKGVTGYSPNEYIRIMRMKKAAELLLGGKFTVAEVSYKVGIDDPFYFSKCFKSQFGVAPSVYQKGKA</sequence>
<keyword evidence="6 17" id="KW-0418">Kinase</keyword>
<evidence type="ECO:0000259" key="14">
    <source>
        <dbReference type="PROSITE" id="PS01124"/>
    </source>
</evidence>
<feature type="domain" description="Response regulatory" evidence="16">
    <location>
        <begin position="942"/>
        <end position="1057"/>
    </location>
</feature>
<dbReference type="PROSITE" id="PS50110">
    <property type="entry name" value="RESPONSE_REGULATORY"/>
    <property type="match status" value="1"/>
</dbReference>
<feature type="non-terminal residue" evidence="17">
    <location>
        <position position="1"/>
    </location>
</feature>
<dbReference type="PROSITE" id="PS50109">
    <property type="entry name" value="HIS_KIN"/>
    <property type="match status" value="1"/>
</dbReference>
<dbReference type="Pfam" id="PF12833">
    <property type="entry name" value="HTH_18"/>
    <property type="match status" value="1"/>
</dbReference>
<dbReference type="SUPFAM" id="SSF52172">
    <property type="entry name" value="CheY-like"/>
    <property type="match status" value="1"/>
</dbReference>
<dbReference type="FunFam" id="1.10.287.130:FF:000045">
    <property type="entry name" value="Two-component system sensor histidine kinase/response regulator"/>
    <property type="match status" value="1"/>
</dbReference>
<dbReference type="PANTHER" id="PTHR43547">
    <property type="entry name" value="TWO-COMPONENT HISTIDINE KINASE"/>
    <property type="match status" value="1"/>
</dbReference>
<organism evidence="17 18">
    <name type="scientific">Bacteroides graminisolvens</name>
    <dbReference type="NCBI Taxonomy" id="477666"/>
    <lineage>
        <taxon>Bacteria</taxon>
        <taxon>Pseudomonadati</taxon>
        <taxon>Bacteroidota</taxon>
        <taxon>Bacteroidia</taxon>
        <taxon>Bacteroidales</taxon>
        <taxon>Bacteroidaceae</taxon>
        <taxon>Bacteroides</taxon>
    </lineage>
</organism>
<dbReference type="Pfam" id="PF07494">
    <property type="entry name" value="Reg_prop"/>
    <property type="match status" value="4"/>
</dbReference>
<dbReference type="Gene3D" id="1.10.10.60">
    <property type="entry name" value="Homeodomain-like"/>
    <property type="match status" value="2"/>
</dbReference>
<dbReference type="Gene3D" id="2.60.40.10">
    <property type="entry name" value="Immunoglobulins"/>
    <property type="match status" value="1"/>
</dbReference>
<dbReference type="Gene3D" id="3.40.50.2300">
    <property type="match status" value="1"/>
</dbReference>
<keyword evidence="11" id="KW-0804">Transcription</keyword>
<dbReference type="InterPro" id="IPR003661">
    <property type="entry name" value="HisK_dim/P_dom"/>
</dbReference>
<dbReference type="Pfam" id="PF02518">
    <property type="entry name" value="HATPase_c"/>
    <property type="match status" value="1"/>
</dbReference>
<dbReference type="InterPro" id="IPR036890">
    <property type="entry name" value="HATPase_C_sf"/>
</dbReference>